<name>A0ABV1NZS6_9ACTN</name>
<sequence length="401" mass="43244">MLHVSDRQRRDRIALRHGIDPARRRADAEDATRAVAVLHATEPATVHLSLQARVDGLRRSDVERVLHEERTLVKQLAMRRTLFVLPRDLLPAAWGSASARVAGTERARLAKDAEAHGLADPGGGAAWVERARREVLGVVAGSVEGRQAAEVRAAVPALAAPAPAAGAPSSSVPPTVSRLLTLLGAEAEVVRGVNTGHWRVSRPRWAPMAAWLGEEPRPWSASDGWAELVRRWLGAFGPGTEADLVWWLGSTKGIVRASLARLEAVEVALDGGATGWLLPDDDLLDHPLDGARGREVGPWAALLPVLDPTVMGWKERAFYLGPHRDALFDRNGNAGTTAWWDGRVVGCWVQDEAGRVLVRLLEEVPAAGRAALETEADRLSDWLAGERVGTVYPSPAMRAPA</sequence>
<dbReference type="RefSeq" id="WP_349804821.1">
    <property type="nucleotide sequence ID" value="NZ_JBEGDP010000012.1"/>
</dbReference>
<accession>A0ABV1NZS6</accession>
<dbReference type="Proteomes" id="UP001482520">
    <property type="component" value="Unassembled WGS sequence"/>
</dbReference>
<reference evidence="1 2" key="1">
    <citation type="submission" date="2024-02" db="EMBL/GenBank/DDBJ databases">
        <title>Full genome sequence of Nocardioides kribbensis.</title>
        <authorList>
            <person name="Poletto B.L."/>
            <person name="Silva G."/>
            <person name="Galante D."/>
            <person name="Campos K.R."/>
            <person name="Santos M.B.N."/>
            <person name="Sacchi C.T."/>
        </authorList>
    </citation>
    <scope>NUCLEOTIDE SEQUENCE [LARGE SCALE GENOMIC DNA]</scope>
    <source>
        <strain evidence="1 2">O4R</strain>
    </source>
</reference>
<dbReference type="EMBL" id="JBEGDP010000012">
    <property type="protein sequence ID" value="MEQ7848003.1"/>
    <property type="molecule type" value="Genomic_DNA"/>
</dbReference>
<protein>
    <submittedName>
        <fullName evidence="1">Winged helix DNA-binding domain-containing protein</fullName>
    </submittedName>
</protein>
<dbReference type="Pfam" id="PF06224">
    <property type="entry name" value="AlkZ-like"/>
    <property type="match status" value="1"/>
</dbReference>
<gene>
    <name evidence="1" type="ORF">V6R90_12020</name>
</gene>
<evidence type="ECO:0000313" key="1">
    <source>
        <dbReference type="EMBL" id="MEQ7848003.1"/>
    </source>
</evidence>
<dbReference type="InterPro" id="IPR009351">
    <property type="entry name" value="AlkZ-like"/>
</dbReference>
<organism evidence="1 2">
    <name type="scientific">Nocardioides kribbensis</name>
    <dbReference type="NCBI Taxonomy" id="305517"/>
    <lineage>
        <taxon>Bacteria</taxon>
        <taxon>Bacillati</taxon>
        <taxon>Actinomycetota</taxon>
        <taxon>Actinomycetes</taxon>
        <taxon>Propionibacteriales</taxon>
        <taxon>Nocardioidaceae</taxon>
        <taxon>Nocardioides</taxon>
    </lineage>
</organism>
<comment type="caution">
    <text evidence="1">The sequence shown here is derived from an EMBL/GenBank/DDBJ whole genome shotgun (WGS) entry which is preliminary data.</text>
</comment>
<keyword evidence="1" id="KW-0238">DNA-binding</keyword>
<keyword evidence="2" id="KW-1185">Reference proteome</keyword>
<dbReference type="PANTHER" id="PTHR38479:SF2">
    <property type="entry name" value="WINGED HELIX DNA-BINDING DOMAIN-CONTAINING PROTEIN"/>
    <property type="match status" value="1"/>
</dbReference>
<dbReference type="GO" id="GO:0003677">
    <property type="term" value="F:DNA binding"/>
    <property type="evidence" value="ECO:0007669"/>
    <property type="project" value="UniProtKB-KW"/>
</dbReference>
<dbReference type="PANTHER" id="PTHR38479">
    <property type="entry name" value="LMO0824 PROTEIN"/>
    <property type="match status" value="1"/>
</dbReference>
<evidence type="ECO:0000313" key="2">
    <source>
        <dbReference type="Proteomes" id="UP001482520"/>
    </source>
</evidence>
<proteinExistence type="predicted"/>